<dbReference type="GO" id="GO:0055085">
    <property type="term" value="P:transmembrane transport"/>
    <property type="evidence" value="ECO:0007669"/>
    <property type="project" value="InterPro"/>
</dbReference>
<evidence type="ECO:0000256" key="4">
    <source>
        <dbReference type="ARBA" id="ARBA00022475"/>
    </source>
</evidence>
<evidence type="ECO:0000256" key="2">
    <source>
        <dbReference type="ARBA" id="ARBA00006555"/>
    </source>
</evidence>
<dbReference type="RefSeq" id="WP_150900191.1">
    <property type="nucleotide sequence ID" value="NZ_WAAU01000021.1"/>
</dbReference>
<keyword evidence="3" id="KW-0813">Transport</keyword>
<feature type="domain" description="TonB C-terminal" evidence="10">
    <location>
        <begin position="134"/>
        <end position="225"/>
    </location>
</feature>
<accession>A0A7J5AEA8</accession>
<keyword evidence="12" id="KW-1185">Reference proteome</keyword>
<dbReference type="GO" id="GO:0098797">
    <property type="term" value="C:plasma membrane protein complex"/>
    <property type="evidence" value="ECO:0007669"/>
    <property type="project" value="TreeGrafter"/>
</dbReference>
<dbReference type="PROSITE" id="PS52015">
    <property type="entry name" value="TONB_CTD"/>
    <property type="match status" value="1"/>
</dbReference>
<evidence type="ECO:0000256" key="9">
    <source>
        <dbReference type="ARBA" id="ARBA00023136"/>
    </source>
</evidence>
<dbReference type="EMBL" id="WAAU01000021">
    <property type="protein sequence ID" value="KAB1155902.1"/>
    <property type="molecule type" value="Genomic_DNA"/>
</dbReference>
<dbReference type="InterPro" id="IPR006260">
    <property type="entry name" value="TonB/TolA_C"/>
</dbReference>
<evidence type="ECO:0000256" key="8">
    <source>
        <dbReference type="ARBA" id="ARBA00022989"/>
    </source>
</evidence>
<keyword evidence="5" id="KW-0997">Cell inner membrane</keyword>
<comment type="subcellular location">
    <subcellularLocation>
        <location evidence="1">Cell inner membrane</location>
        <topology evidence="1">Single-pass membrane protein</topology>
        <orientation evidence="1">Periplasmic side</orientation>
    </subcellularLocation>
</comment>
<reference evidence="11 12" key="1">
    <citation type="submission" date="2019-09" db="EMBL/GenBank/DDBJ databases">
        <authorList>
            <person name="Cao W.R."/>
        </authorList>
    </citation>
    <scope>NUCLEOTIDE SEQUENCE [LARGE SCALE GENOMIC DNA]</scope>
    <source>
        <strain evidence="12">a4</strain>
    </source>
</reference>
<keyword evidence="9" id="KW-0472">Membrane</keyword>
<dbReference type="NCBIfam" id="TIGR01352">
    <property type="entry name" value="tonB_Cterm"/>
    <property type="match status" value="1"/>
</dbReference>
<dbReference type="SUPFAM" id="SSF74653">
    <property type="entry name" value="TolA/TonB C-terminal domain"/>
    <property type="match status" value="1"/>
</dbReference>
<dbReference type="OrthoDB" id="1522859at2"/>
<dbReference type="AlphaFoldDB" id="A0A7J5AEA8"/>
<keyword evidence="8" id="KW-1133">Transmembrane helix</keyword>
<organism evidence="11 12">
    <name type="scientific">Tenacibaculum aiptasiae</name>
    <dbReference type="NCBI Taxonomy" id="426481"/>
    <lineage>
        <taxon>Bacteria</taxon>
        <taxon>Pseudomonadati</taxon>
        <taxon>Bacteroidota</taxon>
        <taxon>Flavobacteriia</taxon>
        <taxon>Flavobacteriales</taxon>
        <taxon>Flavobacteriaceae</taxon>
        <taxon>Tenacibaculum</taxon>
    </lineage>
</organism>
<evidence type="ECO:0000313" key="12">
    <source>
        <dbReference type="Proteomes" id="UP000467305"/>
    </source>
</evidence>
<dbReference type="GO" id="GO:0031992">
    <property type="term" value="F:energy transducer activity"/>
    <property type="evidence" value="ECO:0007669"/>
    <property type="project" value="TreeGrafter"/>
</dbReference>
<keyword evidence="6" id="KW-0812">Transmembrane</keyword>
<dbReference type="Gene3D" id="3.30.1150.10">
    <property type="match status" value="1"/>
</dbReference>
<dbReference type="PANTHER" id="PTHR33446:SF2">
    <property type="entry name" value="PROTEIN TONB"/>
    <property type="match status" value="1"/>
</dbReference>
<evidence type="ECO:0000256" key="1">
    <source>
        <dbReference type="ARBA" id="ARBA00004383"/>
    </source>
</evidence>
<comment type="caution">
    <text evidence="11">The sequence shown here is derived from an EMBL/GenBank/DDBJ whole genome shotgun (WGS) entry which is preliminary data.</text>
</comment>
<comment type="similarity">
    <text evidence="2">Belongs to the TonB family.</text>
</comment>
<sequence>MKNVFTILLMFFTVTQIFSQEVCETKNEVIIDVNEINKCKVKEIKITKNPNKKDVIISSKRYFKKRTYLSKAVLLARDLKTNDINDLQAKNDLESHALIAKEVMKKEMNVSFDLVEEIPMFKDCSDSSLDAFDCFNQAMEKHITDNFRYPEKALERGIEGTLNVSFIIDSFGEVKDIKIEGENVHKILKKEAERIVSLLPDFVPGKHKNKSIDVLYEFPIVFSLE</sequence>
<proteinExistence type="inferred from homology"/>
<gene>
    <name evidence="11" type="ORF">F7018_11365</name>
</gene>
<dbReference type="InterPro" id="IPR037682">
    <property type="entry name" value="TonB_C"/>
</dbReference>
<evidence type="ECO:0000256" key="6">
    <source>
        <dbReference type="ARBA" id="ARBA00022692"/>
    </source>
</evidence>
<evidence type="ECO:0000256" key="7">
    <source>
        <dbReference type="ARBA" id="ARBA00022927"/>
    </source>
</evidence>
<evidence type="ECO:0000259" key="10">
    <source>
        <dbReference type="PROSITE" id="PS52015"/>
    </source>
</evidence>
<protein>
    <submittedName>
        <fullName evidence="11">Energy transducer TonB</fullName>
    </submittedName>
</protein>
<dbReference type="GO" id="GO:0015031">
    <property type="term" value="P:protein transport"/>
    <property type="evidence" value="ECO:0007669"/>
    <property type="project" value="UniProtKB-KW"/>
</dbReference>
<dbReference type="Pfam" id="PF03544">
    <property type="entry name" value="TonB_C"/>
    <property type="match status" value="1"/>
</dbReference>
<dbReference type="PANTHER" id="PTHR33446">
    <property type="entry name" value="PROTEIN TONB-RELATED"/>
    <property type="match status" value="1"/>
</dbReference>
<dbReference type="Proteomes" id="UP000467305">
    <property type="component" value="Unassembled WGS sequence"/>
</dbReference>
<keyword evidence="7" id="KW-0653">Protein transport</keyword>
<evidence type="ECO:0000256" key="5">
    <source>
        <dbReference type="ARBA" id="ARBA00022519"/>
    </source>
</evidence>
<evidence type="ECO:0000256" key="3">
    <source>
        <dbReference type="ARBA" id="ARBA00022448"/>
    </source>
</evidence>
<dbReference type="InterPro" id="IPR051045">
    <property type="entry name" value="TonB-dependent_transducer"/>
</dbReference>
<evidence type="ECO:0000313" key="11">
    <source>
        <dbReference type="EMBL" id="KAB1155902.1"/>
    </source>
</evidence>
<keyword evidence="4" id="KW-1003">Cell membrane</keyword>
<name>A0A7J5AEA8_9FLAO</name>